<accession>A0A4U6VBM7</accession>
<dbReference type="Proteomes" id="UP000298652">
    <property type="component" value="Chromosome 3"/>
</dbReference>
<sequence length="636" mass="69801">MAAAGEEDEAAWRSAIADAASASTSTSAATTLVLDGTVKSSTGRLPSPSLFSCVAGSLVELSIANSGLTSLAGLPLLPKLLRLYLPRNRLSGATSLDAIRGSCGATLRLLNIGDNLRRCYRLAPSLDLNGCPITNFLGYRQNIFQLIPSLKKLDGRDEQGDITAGACFEGGAHLISLTQSAALAYGYHPRKIVPRIVLIGKREPPLPESLDPSFPDSTALSLLHEKLSKLADKLLGIVDAAFFCKEAISLQEYFREAKSTQDKIGNRLLKYVKLPEKETKKLKVTDEACAVLSSWVQCFTAVLASDHSWNGKFNLSHFILLRGQVYALKKPNPQLAQSGENKLDVNVMYQIKIKFHGFLSCKKVDFFNLLSECMIDRNWTNKLGKVDIFKKILLWGHEVKDDAHGRNLVKKMLSSDLTGYAFFLIRNFGNHVSRNNVVDDKKEYKDDDGTELLIPNTFGDFVADMLFDLLEDTIGQLKKCESPKVSDLEIEKIAKDCIVSPIQILYEVKHASSIIKIQDSGISYGVNEECNVDKATEKKGGEDEGCSTRNKQLERMAKLSAFLSHQIRSLSAKLGLVVTNEVLEVEALQEKLGISSFEVRNAASQDENMGAWVSSSSLETPYRNGSLHLPNMGSGS</sequence>
<keyword evidence="1" id="KW-0433">Leucine-rich repeat</keyword>
<organism evidence="4 5">
    <name type="scientific">Setaria viridis</name>
    <name type="common">Green bristlegrass</name>
    <name type="synonym">Setaria italica subsp. viridis</name>
    <dbReference type="NCBI Taxonomy" id="4556"/>
    <lineage>
        <taxon>Eukaryota</taxon>
        <taxon>Viridiplantae</taxon>
        <taxon>Streptophyta</taxon>
        <taxon>Embryophyta</taxon>
        <taxon>Tracheophyta</taxon>
        <taxon>Spermatophyta</taxon>
        <taxon>Magnoliopsida</taxon>
        <taxon>Liliopsida</taxon>
        <taxon>Poales</taxon>
        <taxon>Poaceae</taxon>
        <taxon>PACMAD clade</taxon>
        <taxon>Panicoideae</taxon>
        <taxon>Panicodae</taxon>
        <taxon>Paniceae</taxon>
        <taxon>Cenchrinae</taxon>
        <taxon>Setaria</taxon>
    </lineage>
</organism>
<dbReference type="PANTHER" id="PTHR11375">
    <property type="entry name" value="ACIDIC LEUCINE-RICH NUCLEAR PHOSPHOPROTEIN 32"/>
    <property type="match status" value="1"/>
</dbReference>
<comment type="similarity">
    <text evidence="3">Belongs to the ANP32 family.</text>
</comment>
<dbReference type="PANTHER" id="PTHR11375:SF0">
    <property type="entry name" value="ACIDIC LEUCINE-RICH NUCLEAR PHOSPHOPROTEIN 32 FAMILY MEMBER A"/>
    <property type="match status" value="1"/>
</dbReference>
<keyword evidence="2" id="KW-0677">Repeat</keyword>
<dbReference type="InterPro" id="IPR032675">
    <property type="entry name" value="LRR_dom_sf"/>
</dbReference>
<gene>
    <name evidence="4" type="ORF">SEVIR_3G215800v2</name>
</gene>
<evidence type="ECO:0000313" key="5">
    <source>
        <dbReference type="Proteomes" id="UP000298652"/>
    </source>
</evidence>
<reference evidence="4" key="1">
    <citation type="submission" date="2019-03" db="EMBL/GenBank/DDBJ databases">
        <title>WGS assembly of Setaria viridis.</title>
        <authorList>
            <person name="Huang P."/>
            <person name="Jenkins J."/>
            <person name="Grimwood J."/>
            <person name="Barry K."/>
            <person name="Healey A."/>
            <person name="Mamidi S."/>
            <person name="Sreedasyam A."/>
            <person name="Shu S."/>
            <person name="Feldman M."/>
            <person name="Wu J."/>
            <person name="Yu Y."/>
            <person name="Chen C."/>
            <person name="Johnson J."/>
            <person name="Rokhsar D."/>
            <person name="Baxter I."/>
            <person name="Schmutz J."/>
            <person name="Brutnell T."/>
            <person name="Kellogg E."/>
        </authorList>
    </citation>
    <scope>NUCLEOTIDE SEQUENCE [LARGE SCALE GENOMIC DNA]</scope>
</reference>
<evidence type="ECO:0000256" key="2">
    <source>
        <dbReference type="ARBA" id="ARBA00022737"/>
    </source>
</evidence>
<protein>
    <submittedName>
        <fullName evidence="4">Uncharacterized protein</fullName>
    </submittedName>
</protein>
<dbReference type="Gene3D" id="3.80.10.10">
    <property type="entry name" value="Ribonuclease Inhibitor"/>
    <property type="match status" value="1"/>
</dbReference>
<dbReference type="GO" id="GO:0005634">
    <property type="term" value="C:nucleus"/>
    <property type="evidence" value="ECO:0007669"/>
    <property type="project" value="TreeGrafter"/>
</dbReference>
<dbReference type="Gramene" id="TKW26810">
    <property type="protein sequence ID" value="TKW26810"/>
    <property type="gene ID" value="SEVIR_3G215800v2"/>
</dbReference>
<dbReference type="EMBL" id="CM016554">
    <property type="protein sequence ID" value="TKW26810.1"/>
    <property type="molecule type" value="Genomic_DNA"/>
</dbReference>
<dbReference type="GO" id="GO:0042393">
    <property type="term" value="F:histone binding"/>
    <property type="evidence" value="ECO:0007669"/>
    <property type="project" value="TreeGrafter"/>
</dbReference>
<name>A0A4U6VBM7_SETVI</name>
<evidence type="ECO:0000256" key="3">
    <source>
        <dbReference type="ARBA" id="ARBA00025777"/>
    </source>
</evidence>
<dbReference type="AlphaFoldDB" id="A0A4U6VBM7"/>
<dbReference type="SUPFAM" id="SSF52058">
    <property type="entry name" value="L domain-like"/>
    <property type="match status" value="1"/>
</dbReference>
<dbReference type="InterPro" id="IPR045081">
    <property type="entry name" value="AN32"/>
</dbReference>
<evidence type="ECO:0000313" key="4">
    <source>
        <dbReference type="EMBL" id="TKW26810.1"/>
    </source>
</evidence>
<evidence type="ECO:0000256" key="1">
    <source>
        <dbReference type="ARBA" id="ARBA00022614"/>
    </source>
</evidence>
<proteinExistence type="inferred from homology"/>
<keyword evidence="5" id="KW-1185">Reference proteome</keyword>